<evidence type="ECO:0000313" key="2">
    <source>
        <dbReference type="Proteomes" id="UP000199239"/>
    </source>
</evidence>
<evidence type="ECO:0000313" key="1">
    <source>
        <dbReference type="EMBL" id="SFS40412.1"/>
    </source>
</evidence>
<dbReference type="Proteomes" id="UP000199239">
    <property type="component" value="Unassembled WGS sequence"/>
</dbReference>
<gene>
    <name evidence="1" type="ORF">SAMN04488040_0200</name>
</gene>
<dbReference type="AlphaFoldDB" id="A0A1I6PJK7"/>
<dbReference type="EMBL" id="FPAJ01000001">
    <property type="protein sequence ID" value="SFS40412.1"/>
    <property type="molecule type" value="Genomic_DNA"/>
</dbReference>
<keyword evidence="2" id="KW-1185">Reference proteome</keyword>
<organism evidence="1 2">
    <name type="scientific">Sulfitobacter marinus</name>
    <dbReference type="NCBI Taxonomy" id="394264"/>
    <lineage>
        <taxon>Bacteria</taxon>
        <taxon>Pseudomonadati</taxon>
        <taxon>Pseudomonadota</taxon>
        <taxon>Alphaproteobacteria</taxon>
        <taxon>Rhodobacterales</taxon>
        <taxon>Roseobacteraceae</taxon>
        <taxon>Sulfitobacter</taxon>
    </lineage>
</organism>
<protein>
    <submittedName>
        <fullName evidence="1">Uncharacterized protein</fullName>
    </submittedName>
</protein>
<sequence length="77" mass="8730">MSKHNRNFELTVSDIDLIEAALHITKRDLSADVYNGTQEMLPADKTVDSLRKIDDLLGRLHNQKIFYRPAKGTYLGG</sequence>
<reference evidence="2" key="1">
    <citation type="submission" date="2016-10" db="EMBL/GenBank/DDBJ databases">
        <authorList>
            <person name="Varghese N."/>
            <person name="Submissions S."/>
        </authorList>
    </citation>
    <scope>NUCLEOTIDE SEQUENCE [LARGE SCALE GENOMIC DNA]</scope>
    <source>
        <strain evidence="2">DSM 23422</strain>
    </source>
</reference>
<dbReference type="RefSeq" id="WP_093915341.1">
    <property type="nucleotide sequence ID" value="NZ_FPAJ01000001.1"/>
</dbReference>
<name>A0A1I6PJK7_9RHOB</name>
<accession>A0A1I6PJK7</accession>
<proteinExistence type="predicted"/>
<dbReference type="OrthoDB" id="7652129at2"/>
<dbReference type="STRING" id="394264.SAMN04488040_0200"/>